<evidence type="ECO:0000313" key="2">
    <source>
        <dbReference type="EMBL" id="OCL08914.1"/>
    </source>
</evidence>
<reference evidence="2 3" key="1">
    <citation type="journal article" date="2016" name="Nat. Commun.">
        <title>Ectomycorrhizal ecology is imprinted in the genome of the dominant symbiotic fungus Cenococcum geophilum.</title>
        <authorList>
            <consortium name="DOE Joint Genome Institute"/>
            <person name="Peter M."/>
            <person name="Kohler A."/>
            <person name="Ohm R.A."/>
            <person name="Kuo A."/>
            <person name="Krutzmann J."/>
            <person name="Morin E."/>
            <person name="Arend M."/>
            <person name="Barry K.W."/>
            <person name="Binder M."/>
            <person name="Choi C."/>
            <person name="Clum A."/>
            <person name="Copeland A."/>
            <person name="Grisel N."/>
            <person name="Haridas S."/>
            <person name="Kipfer T."/>
            <person name="LaButti K."/>
            <person name="Lindquist E."/>
            <person name="Lipzen A."/>
            <person name="Maire R."/>
            <person name="Meier B."/>
            <person name="Mihaltcheva S."/>
            <person name="Molinier V."/>
            <person name="Murat C."/>
            <person name="Poggeler S."/>
            <person name="Quandt C.A."/>
            <person name="Sperisen C."/>
            <person name="Tritt A."/>
            <person name="Tisserant E."/>
            <person name="Crous P.W."/>
            <person name="Henrissat B."/>
            <person name="Nehls U."/>
            <person name="Egli S."/>
            <person name="Spatafora J.W."/>
            <person name="Grigoriev I.V."/>
            <person name="Martin F.M."/>
        </authorList>
    </citation>
    <scope>NUCLEOTIDE SEQUENCE [LARGE SCALE GENOMIC DNA]</scope>
    <source>
        <strain evidence="2 3">CBS 207.34</strain>
    </source>
</reference>
<sequence>MAPDYPYSKGTISQIEHQILKREIWPDDLDWIRKNFLSAPAFPWGEIRDDPLSARLRHIYDKLSHLLGREALGPLTSAPQDKHPLQYRSPYHDPAEPESGNDEAETLKRLKSDPSFHTYSCLWNPNLNIPCNCRDPPAQTYDPNNICVTLEGTIWTSKLKEIKVNYLPTNNMGELVYQVEQLKSYARWIEKLICEGKAPTLTFHDFLDIQNAGYPRNVLHGGELRDYNIQENGMKEGQGVDQSIKRKGANCINANGKRARKDGKGLDLARESRDSQ</sequence>
<protein>
    <submittedName>
        <fullName evidence="2">Uncharacterized protein</fullName>
    </submittedName>
</protein>
<dbReference type="Proteomes" id="UP000250140">
    <property type="component" value="Unassembled WGS sequence"/>
</dbReference>
<keyword evidence="3" id="KW-1185">Reference proteome</keyword>
<dbReference type="AlphaFoldDB" id="A0A8E2JTU5"/>
<evidence type="ECO:0000256" key="1">
    <source>
        <dbReference type="SAM" id="MobiDB-lite"/>
    </source>
</evidence>
<feature type="region of interest" description="Disordered" evidence="1">
    <location>
        <begin position="74"/>
        <end position="103"/>
    </location>
</feature>
<feature type="compositionally biased region" description="Basic and acidic residues" evidence="1">
    <location>
        <begin position="262"/>
        <end position="276"/>
    </location>
</feature>
<organism evidence="2 3">
    <name type="scientific">Glonium stellatum</name>
    <dbReference type="NCBI Taxonomy" id="574774"/>
    <lineage>
        <taxon>Eukaryota</taxon>
        <taxon>Fungi</taxon>
        <taxon>Dikarya</taxon>
        <taxon>Ascomycota</taxon>
        <taxon>Pezizomycotina</taxon>
        <taxon>Dothideomycetes</taxon>
        <taxon>Pleosporomycetidae</taxon>
        <taxon>Gloniales</taxon>
        <taxon>Gloniaceae</taxon>
        <taxon>Glonium</taxon>
    </lineage>
</organism>
<proteinExistence type="predicted"/>
<evidence type="ECO:0000313" key="3">
    <source>
        <dbReference type="Proteomes" id="UP000250140"/>
    </source>
</evidence>
<feature type="compositionally biased region" description="Basic and acidic residues" evidence="1">
    <location>
        <begin position="80"/>
        <end position="95"/>
    </location>
</feature>
<dbReference type="EMBL" id="KV749557">
    <property type="protein sequence ID" value="OCL08914.1"/>
    <property type="molecule type" value="Genomic_DNA"/>
</dbReference>
<feature type="region of interest" description="Disordered" evidence="1">
    <location>
        <begin position="251"/>
        <end position="276"/>
    </location>
</feature>
<accession>A0A8E2JTU5</accession>
<gene>
    <name evidence="2" type="ORF">AOQ84DRAFT_405725</name>
</gene>
<name>A0A8E2JTU5_9PEZI</name>